<keyword evidence="4" id="KW-1185">Reference proteome</keyword>
<gene>
    <name evidence="3" type="ORF">HNQ58_002488</name>
</gene>
<dbReference type="InterPro" id="IPR011990">
    <property type="entry name" value="TPR-like_helical_dom_sf"/>
</dbReference>
<dbReference type="EMBL" id="JACHHX010000022">
    <property type="protein sequence ID" value="MBB5016573.1"/>
    <property type="molecule type" value="Genomic_DNA"/>
</dbReference>
<reference evidence="3 4" key="1">
    <citation type="submission" date="2020-08" db="EMBL/GenBank/DDBJ databases">
        <title>Genomic Encyclopedia of Type Strains, Phase IV (KMG-IV): sequencing the most valuable type-strain genomes for metagenomic binning, comparative biology and taxonomic classification.</title>
        <authorList>
            <person name="Goeker M."/>
        </authorList>
    </citation>
    <scope>NUCLEOTIDE SEQUENCE [LARGE SCALE GENOMIC DNA]</scope>
    <source>
        <strain evidence="3 4">DSM 25897</strain>
    </source>
</reference>
<name>A0A7W7Y2D8_9GAMM</name>
<evidence type="ECO:0000256" key="2">
    <source>
        <dbReference type="SAM" id="SignalP"/>
    </source>
</evidence>
<dbReference type="SUPFAM" id="SSF81901">
    <property type="entry name" value="HCP-like"/>
    <property type="match status" value="1"/>
</dbReference>
<sequence length="557" mass="60921">MTLRKFKRLLPLFAASLLTCLAVSAQPPAKADPGVVLEGVLAGEFALQAGRLSEAAERYLVAATATGDVAVAERATQVALLANRAELAAAALERWLALDPQSQGALAARATLALRQGQADQAFEALRGLYRHPGDDGWRRAMQALVAAGAADTAHGVMTRLLEADALPDELQAWLSFGGLAQQLGHRELSLRVVERVVARFPDEPRAWLLKAGQLRQAGDDEGARAAIGRILQHAGEDTALRLAAAGEFDRLGDPRAAAEALARGPQDDQLYAARAAYLARAGDKEGLAALYAEIQAAGTERPDPLRRLLLGQLAEHLERRDEALRWYRSVPAGPARGQARLRIALVLESAGDIDGAVRQLRELQVSEDEDGELVRDSYLLEAELHTRRGEYHEALAVYGRGLAIFEDDPRLLYGRALTHERLDDIAAAEADLRAILEFDPDNTETLNALGYTLADRTDRHEEALGYIERAYAADPDNPAIIDSLGWVLYRLGRVEEALRHLRRAFEMMQDAEIAAHLGEVLWVTGEHEAARAIWEQGRALDPDNRALRETLERFLP</sequence>
<feature type="signal peptide" evidence="2">
    <location>
        <begin position="1"/>
        <end position="25"/>
    </location>
</feature>
<dbReference type="PANTHER" id="PTHR12558">
    <property type="entry name" value="CELL DIVISION CYCLE 16,23,27"/>
    <property type="match status" value="1"/>
</dbReference>
<dbReference type="SUPFAM" id="SSF48452">
    <property type="entry name" value="TPR-like"/>
    <property type="match status" value="2"/>
</dbReference>
<comment type="caution">
    <text evidence="3">The sequence shown here is derived from an EMBL/GenBank/DDBJ whole genome shotgun (WGS) entry which is preliminary data.</text>
</comment>
<dbReference type="Proteomes" id="UP000519004">
    <property type="component" value="Unassembled WGS sequence"/>
</dbReference>
<proteinExistence type="predicted"/>
<accession>A0A7W7Y2D8</accession>
<keyword evidence="2" id="KW-0732">Signal</keyword>
<feature type="repeat" description="TPR" evidence="1">
    <location>
        <begin position="479"/>
        <end position="512"/>
    </location>
</feature>
<keyword evidence="1" id="KW-0802">TPR repeat</keyword>
<dbReference type="SMART" id="SM00028">
    <property type="entry name" value="TPR"/>
    <property type="match status" value="7"/>
</dbReference>
<dbReference type="Pfam" id="PF13432">
    <property type="entry name" value="TPR_16"/>
    <property type="match status" value="2"/>
</dbReference>
<dbReference type="InterPro" id="IPR019734">
    <property type="entry name" value="TPR_rpt"/>
</dbReference>
<evidence type="ECO:0000313" key="3">
    <source>
        <dbReference type="EMBL" id="MBB5016573.1"/>
    </source>
</evidence>
<dbReference type="Gene3D" id="1.25.40.10">
    <property type="entry name" value="Tetratricopeptide repeat domain"/>
    <property type="match status" value="3"/>
</dbReference>
<dbReference type="PANTHER" id="PTHR12558:SF33">
    <property type="entry name" value="BLL7664 PROTEIN"/>
    <property type="match status" value="1"/>
</dbReference>
<dbReference type="AlphaFoldDB" id="A0A7W7Y2D8"/>
<evidence type="ECO:0000256" key="1">
    <source>
        <dbReference type="PROSITE-ProRule" id="PRU00339"/>
    </source>
</evidence>
<feature type="chain" id="PRO_5031562460" evidence="2">
    <location>
        <begin position="26"/>
        <end position="557"/>
    </location>
</feature>
<dbReference type="PROSITE" id="PS50005">
    <property type="entry name" value="TPR"/>
    <property type="match status" value="1"/>
</dbReference>
<dbReference type="Pfam" id="PF14559">
    <property type="entry name" value="TPR_19"/>
    <property type="match status" value="1"/>
</dbReference>
<dbReference type="RefSeq" id="WP_183949236.1">
    <property type="nucleotide sequence ID" value="NZ_JACHHX010000022.1"/>
</dbReference>
<protein>
    <submittedName>
        <fullName evidence="3">Tetratricopeptide (TPR) repeat protein</fullName>
    </submittedName>
</protein>
<evidence type="ECO:0000313" key="4">
    <source>
        <dbReference type="Proteomes" id="UP000519004"/>
    </source>
</evidence>
<organism evidence="3 4">
    <name type="scientific">Rehaibacterium terrae</name>
    <dbReference type="NCBI Taxonomy" id="1341696"/>
    <lineage>
        <taxon>Bacteria</taxon>
        <taxon>Pseudomonadati</taxon>
        <taxon>Pseudomonadota</taxon>
        <taxon>Gammaproteobacteria</taxon>
        <taxon>Lysobacterales</taxon>
        <taxon>Lysobacteraceae</taxon>
        <taxon>Rehaibacterium</taxon>
    </lineage>
</organism>